<reference evidence="12 13" key="1">
    <citation type="submission" date="2024-01" db="EMBL/GenBank/DDBJ databases">
        <authorList>
            <consortium name="Genoscope - CEA"/>
            <person name="William W."/>
        </authorList>
    </citation>
    <scope>NUCLEOTIDE SEQUENCE [LARGE SCALE GENOMIC DNA]</scope>
    <source>
        <strain evidence="12 13">29B2s-10</strain>
    </source>
</reference>
<evidence type="ECO:0000256" key="9">
    <source>
        <dbReference type="ARBA" id="ARBA00023136"/>
    </source>
</evidence>
<keyword evidence="9 11" id="KW-0472">Membrane</keyword>
<feature type="transmembrane region" description="Helical" evidence="11">
    <location>
        <begin position="220"/>
        <end position="240"/>
    </location>
</feature>
<keyword evidence="7" id="KW-0256">Endoplasmic reticulum</keyword>
<evidence type="ECO:0000313" key="12">
    <source>
        <dbReference type="EMBL" id="CAK7893959.1"/>
    </source>
</evidence>
<protein>
    <recommendedName>
        <fullName evidence="4">Glycosylphosphatidylinositol anchor biosynthesis protein 11</fullName>
    </recommendedName>
</protein>
<evidence type="ECO:0000256" key="3">
    <source>
        <dbReference type="ARBA" id="ARBA00007978"/>
    </source>
</evidence>
<comment type="pathway">
    <text evidence="2">Glycolipid biosynthesis; glycosylphosphatidylinositol-anchor biosynthesis.</text>
</comment>
<evidence type="ECO:0000313" key="13">
    <source>
        <dbReference type="Proteomes" id="UP001497600"/>
    </source>
</evidence>
<gene>
    <name evidence="12" type="primary">GPI11</name>
    <name evidence="12" type="ORF">CAAN4_A10154</name>
</gene>
<sequence>MTKPKPRKTVSFKSVSDQGVKGTDGTNTDEALLFPTKNTMLLLPLHLPALALFTFKELKSNPLNGLLQGIPTLIAAQVAYGCLITTQFQSSRSKKAGKREKESENTPLLLIGSLIISLILTTPLFAIVILFGAPLYAHVYETFLLCTHLALVIFYPILVGYKLNFNALIRSFSPTSKDKVLQIVYKNQILLSSIGGIVGTWFGVFPIPLDWDRDWQQWPITLLIGGYGGYFLGSIIALLIGN</sequence>
<evidence type="ECO:0000256" key="5">
    <source>
        <dbReference type="ARBA" id="ARBA00022502"/>
    </source>
</evidence>
<proteinExistence type="inferred from homology"/>
<feature type="transmembrane region" description="Helical" evidence="11">
    <location>
        <begin position="189"/>
        <end position="208"/>
    </location>
</feature>
<feature type="transmembrane region" description="Helical" evidence="11">
    <location>
        <begin position="108"/>
        <end position="136"/>
    </location>
</feature>
<dbReference type="Proteomes" id="UP001497600">
    <property type="component" value="Chromosome A"/>
</dbReference>
<keyword evidence="8 11" id="KW-1133">Transmembrane helix</keyword>
<evidence type="ECO:0000256" key="6">
    <source>
        <dbReference type="ARBA" id="ARBA00022692"/>
    </source>
</evidence>
<organism evidence="12 13">
    <name type="scientific">[Candida] anglica</name>
    <dbReference type="NCBI Taxonomy" id="148631"/>
    <lineage>
        <taxon>Eukaryota</taxon>
        <taxon>Fungi</taxon>
        <taxon>Dikarya</taxon>
        <taxon>Ascomycota</taxon>
        <taxon>Saccharomycotina</taxon>
        <taxon>Pichiomycetes</taxon>
        <taxon>Debaryomycetaceae</taxon>
        <taxon>Kurtzmaniella</taxon>
    </lineage>
</organism>
<evidence type="ECO:0000256" key="2">
    <source>
        <dbReference type="ARBA" id="ARBA00004687"/>
    </source>
</evidence>
<dbReference type="InterPro" id="IPR009580">
    <property type="entry name" value="GPI_biosynthesis_protein_Pig-F"/>
</dbReference>
<evidence type="ECO:0000256" key="1">
    <source>
        <dbReference type="ARBA" id="ARBA00004477"/>
    </source>
</evidence>
<evidence type="ECO:0000256" key="4">
    <source>
        <dbReference type="ARBA" id="ARBA00020927"/>
    </source>
</evidence>
<feature type="transmembrane region" description="Helical" evidence="11">
    <location>
        <begin position="142"/>
        <end position="161"/>
    </location>
</feature>
<accession>A0ABP0E8C3</accession>
<name>A0ABP0E8C3_9ASCO</name>
<comment type="similarity">
    <text evidence="3">Belongs to the PIGF family.</text>
</comment>
<keyword evidence="6 11" id="KW-0812">Transmembrane</keyword>
<comment type="subcellular location">
    <subcellularLocation>
        <location evidence="1">Endoplasmic reticulum membrane</location>
        <topology evidence="1">Multi-pass membrane protein</topology>
    </subcellularLocation>
</comment>
<evidence type="ECO:0000256" key="11">
    <source>
        <dbReference type="SAM" id="Phobius"/>
    </source>
</evidence>
<keyword evidence="5" id="KW-0337">GPI-anchor biosynthesis</keyword>
<feature type="region of interest" description="Disordered" evidence="10">
    <location>
        <begin position="1"/>
        <end position="23"/>
    </location>
</feature>
<feature type="compositionally biased region" description="Basic residues" evidence="10">
    <location>
        <begin position="1"/>
        <end position="10"/>
    </location>
</feature>
<dbReference type="EMBL" id="OZ004253">
    <property type="protein sequence ID" value="CAK7893959.1"/>
    <property type="molecule type" value="Genomic_DNA"/>
</dbReference>
<evidence type="ECO:0000256" key="8">
    <source>
        <dbReference type="ARBA" id="ARBA00022989"/>
    </source>
</evidence>
<dbReference type="Pfam" id="PF06699">
    <property type="entry name" value="PIG-F"/>
    <property type="match status" value="1"/>
</dbReference>
<evidence type="ECO:0000256" key="10">
    <source>
        <dbReference type="SAM" id="MobiDB-lite"/>
    </source>
</evidence>
<evidence type="ECO:0000256" key="7">
    <source>
        <dbReference type="ARBA" id="ARBA00022824"/>
    </source>
</evidence>
<keyword evidence="13" id="KW-1185">Reference proteome</keyword>